<feature type="domain" description="GFO/IDH/MocA-like oxidoreductase" evidence="2">
    <location>
        <begin position="154"/>
        <end position="251"/>
    </location>
</feature>
<dbReference type="SUPFAM" id="SSF55347">
    <property type="entry name" value="Glyceraldehyde-3-phosphate dehydrogenase-like, C-terminal domain"/>
    <property type="match status" value="1"/>
</dbReference>
<keyword evidence="4" id="KW-1185">Reference proteome</keyword>
<name>A0A4R9JSN9_9LEPT</name>
<feature type="domain" description="Gfo/Idh/MocA-like oxidoreductase N-terminal" evidence="1">
    <location>
        <begin position="6"/>
        <end position="143"/>
    </location>
</feature>
<dbReference type="Proteomes" id="UP000297609">
    <property type="component" value="Unassembled WGS sequence"/>
</dbReference>
<dbReference type="InterPro" id="IPR055170">
    <property type="entry name" value="GFO_IDH_MocA-like_dom"/>
</dbReference>
<dbReference type="Pfam" id="PF01408">
    <property type="entry name" value="GFO_IDH_MocA"/>
    <property type="match status" value="1"/>
</dbReference>
<evidence type="ECO:0000313" key="4">
    <source>
        <dbReference type="Proteomes" id="UP000297609"/>
    </source>
</evidence>
<dbReference type="PANTHER" id="PTHR43377">
    <property type="entry name" value="BILIVERDIN REDUCTASE A"/>
    <property type="match status" value="1"/>
</dbReference>
<evidence type="ECO:0000259" key="1">
    <source>
        <dbReference type="Pfam" id="PF01408"/>
    </source>
</evidence>
<sequence>MKPPKIKVILIGLGRIASKLEKDPYRKKPCTHMGVLASAFGKKNFQFISGFDTSSQVCDEFRATWNTNVCILPEKLTNEFRFPKADLAIIATPSTSHVRLAKKCIDSEIPNILIEKPVAMHVKDAKSIETMAKKKGTNLWINHERRYHPSYLFVKNELTKGNFGVLKSIRASVFTSAKNPGIAFSKFGGGPLLHDGTHAVDLIHWIVGKPKLIHSVLDRPKKGIVETRAYACFQTENQVEITLDVSGGRDYFQFELDLHTSSHRIICSNDGFRFYRSVPSRLYQGFHSLQEYTPKGFPKPELSNAFLGIYTEIVNVIQKKQIYKEATIADNVKILETIESIYRKSK</sequence>
<comment type="caution">
    <text evidence="3">The sequence shown here is derived from an EMBL/GenBank/DDBJ whole genome shotgun (WGS) entry which is preliminary data.</text>
</comment>
<dbReference type="GO" id="GO:0000166">
    <property type="term" value="F:nucleotide binding"/>
    <property type="evidence" value="ECO:0007669"/>
    <property type="project" value="InterPro"/>
</dbReference>
<dbReference type="PANTHER" id="PTHR43377:SF1">
    <property type="entry name" value="BILIVERDIN REDUCTASE A"/>
    <property type="match status" value="1"/>
</dbReference>
<dbReference type="AlphaFoldDB" id="A0A4R9JSN9"/>
<dbReference type="RefSeq" id="WP_135618183.1">
    <property type="nucleotide sequence ID" value="NZ_RQGG01000013.1"/>
</dbReference>
<dbReference type="Gene3D" id="3.30.360.10">
    <property type="entry name" value="Dihydrodipicolinate Reductase, domain 2"/>
    <property type="match status" value="1"/>
</dbReference>
<dbReference type="OrthoDB" id="9815825at2"/>
<dbReference type="Pfam" id="PF22725">
    <property type="entry name" value="GFO_IDH_MocA_C3"/>
    <property type="match status" value="1"/>
</dbReference>
<dbReference type="InterPro" id="IPR000683">
    <property type="entry name" value="Gfo/Idh/MocA-like_OxRdtase_N"/>
</dbReference>
<dbReference type="InterPro" id="IPR051450">
    <property type="entry name" value="Gfo/Idh/MocA_Oxidoreductases"/>
</dbReference>
<protein>
    <submittedName>
        <fullName evidence="3">Gfo/Idh/MocA family oxidoreductase</fullName>
    </submittedName>
</protein>
<reference evidence="3" key="1">
    <citation type="journal article" date="2019" name="PLoS Negl. Trop. Dis.">
        <title>Revisiting the worldwide diversity of Leptospira species in the environment.</title>
        <authorList>
            <person name="Vincent A.T."/>
            <person name="Schiettekatte O."/>
            <person name="Bourhy P."/>
            <person name="Veyrier F.J."/>
            <person name="Picardeau M."/>
        </authorList>
    </citation>
    <scope>NUCLEOTIDE SEQUENCE [LARGE SCALE GENOMIC DNA]</scope>
    <source>
        <strain evidence="3">201702454</strain>
    </source>
</reference>
<dbReference type="EMBL" id="RQGG01000013">
    <property type="protein sequence ID" value="TGL55036.1"/>
    <property type="molecule type" value="Genomic_DNA"/>
</dbReference>
<proteinExistence type="predicted"/>
<dbReference type="SUPFAM" id="SSF51735">
    <property type="entry name" value="NAD(P)-binding Rossmann-fold domains"/>
    <property type="match status" value="1"/>
</dbReference>
<gene>
    <name evidence="3" type="ORF">EHQ59_05360</name>
</gene>
<dbReference type="Gene3D" id="3.40.50.720">
    <property type="entry name" value="NAD(P)-binding Rossmann-like Domain"/>
    <property type="match status" value="1"/>
</dbReference>
<evidence type="ECO:0000259" key="2">
    <source>
        <dbReference type="Pfam" id="PF22725"/>
    </source>
</evidence>
<accession>A0A4R9JSN9</accession>
<evidence type="ECO:0000313" key="3">
    <source>
        <dbReference type="EMBL" id="TGL55036.1"/>
    </source>
</evidence>
<organism evidence="3 4">
    <name type="scientific">Leptospira kemamanensis</name>
    <dbReference type="NCBI Taxonomy" id="2484942"/>
    <lineage>
        <taxon>Bacteria</taxon>
        <taxon>Pseudomonadati</taxon>
        <taxon>Spirochaetota</taxon>
        <taxon>Spirochaetia</taxon>
        <taxon>Leptospirales</taxon>
        <taxon>Leptospiraceae</taxon>
        <taxon>Leptospira</taxon>
    </lineage>
</organism>
<dbReference type="InterPro" id="IPR036291">
    <property type="entry name" value="NAD(P)-bd_dom_sf"/>
</dbReference>